<keyword evidence="7" id="KW-1185">Reference proteome</keyword>
<name>A0A089LSN7_9BACL</name>
<dbReference type="AlphaFoldDB" id="A0A089LSN7"/>
<organism evidence="6 7">
    <name type="scientific">Paenibacillus stellifer</name>
    <dbReference type="NCBI Taxonomy" id="169760"/>
    <lineage>
        <taxon>Bacteria</taxon>
        <taxon>Bacillati</taxon>
        <taxon>Bacillota</taxon>
        <taxon>Bacilli</taxon>
        <taxon>Bacillales</taxon>
        <taxon>Paenibacillaceae</taxon>
        <taxon>Paenibacillus</taxon>
    </lineage>
</organism>
<dbReference type="GO" id="GO:0006310">
    <property type="term" value="P:DNA recombination"/>
    <property type="evidence" value="ECO:0007669"/>
    <property type="project" value="UniProtKB-KW"/>
</dbReference>
<keyword evidence="3" id="KW-0238">DNA-binding</keyword>
<evidence type="ECO:0000256" key="2">
    <source>
        <dbReference type="ARBA" id="ARBA00022908"/>
    </source>
</evidence>
<dbReference type="GO" id="GO:0003677">
    <property type="term" value="F:DNA binding"/>
    <property type="evidence" value="ECO:0007669"/>
    <property type="project" value="UniProtKB-KW"/>
</dbReference>
<dbReference type="Pfam" id="PF14659">
    <property type="entry name" value="Phage_int_SAM_3"/>
    <property type="match status" value="1"/>
</dbReference>
<dbReference type="RefSeq" id="WP_038695744.1">
    <property type="nucleotide sequence ID" value="NZ_CP009286.1"/>
</dbReference>
<protein>
    <recommendedName>
        <fullName evidence="5">Tyr recombinase domain-containing protein</fullName>
    </recommendedName>
</protein>
<accession>A0A089LSN7</accession>
<comment type="similarity">
    <text evidence="1">Belongs to the 'phage' integrase family.</text>
</comment>
<dbReference type="InterPro" id="IPR050090">
    <property type="entry name" value="Tyrosine_recombinase_XerCD"/>
</dbReference>
<dbReference type="KEGG" id="pste:PSTEL_13105"/>
<feature type="domain" description="Tyr recombinase" evidence="5">
    <location>
        <begin position="189"/>
        <end position="391"/>
    </location>
</feature>
<dbReference type="HOGENOM" id="CLU_027562_17_1_9"/>
<reference evidence="6 7" key="1">
    <citation type="submission" date="2014-08" db="EMBL/GenBank/DDBJ databases">
        <title>Comparative genomics of the Paenibacillus odorifer group.</title>
        <authorList>
            <person name="den Bakker H.C."/>
            <person name="Tsai Y.-C."/>
            <person name="Martin N."/>
            <person name="Korlach J."/>
            <person name="Wiedmann M."/>
        </authorList>
    </citation>
    <scope>NUCLEOTIDE SEQUENCE [LARGE SCALE GENOMIC DNA]</scope>
    <source>
        <strain evidence="6 7">DSM 14472</strain>
    </source>
</reference>
<dbReference type="InterPro" id="IPR002104">
    <property type="entry name" value="Integrase_catalytic"/>
</dbReference>
<evidence type="ECO:0000313" key="6">
    <source>
        <dbReference type="EMBL" id="AIQ63882.1"/>
    </source>
</evidence>
<evidence type="ECO:0000259" key="5">
    <source>
        <dbReference type="PROSITE" id="PS51898"/>
    </source>
</evidence>
<proteinExistence type="inferred from homology"/>
<dbReference type="Proteomes" id="UP000029507">
    <property type="component" value="Chromosome"/>
</dbReference>
<dbReference type="SUPFAM" id="SSF56349">
    <property type="entry name" value="DNA breaking-rejoining enzymes"/>
    <property type="match status" value="1"/>
</dbReference>
<keyword evidence="2" id="KW-0229">DNA integration</keyword>
<dbReference type="CDD" id="cd01189">
    <property type="entry name" value="INT_ICEBs1_C_like"/>
    <property type="match status" value="1"/>
</dbReference>
<evidence type="ECO:0000256" key="3">
    <source>
        <dbReference type="ARBA" id="ARBA00023125"/>
    </source>
</evidence>
<dbReference type="Gene3D" id="1.10.150.130">
    <property type="match status" value="1"/>
</dbReference>
<dbReference type="PANTHER" id="PTHR30349">
    <property type="entry name" value="PHAGE INTEGRASE-RELATED"/>
    <property type="match status" value="1"/>
</dbReference>
<dbReference type="InterPro" id="IPR011010">
    <property type="entry name" value="DNA_brk_join_enz"/>
</dbReference>
<evidence type="ECO:0000256" key="4">
    <source>
        <dbReference type="ARBA" id="ARBA00023172"/>
    </source>
</evidence>
<gene>
    <name evidence="6" type="ORF">PSTEL_13105</name>
</gene>
<sequence>MAKGSIEKRGKSSWRLTVELGTDASGERDVERKTIRVEDPELLRAPRRLQNYLDEELVKFKMEVEAGHYIRPEKLTFQAFTEKWVQKFVEPELEEKTQGNYKFHVDRRILPYFGSMHMDKIKTMHITDYLDYLRTPEACLKKDGKALGSATIVYNYRVLSSIFSKAVEWKVLKENPMTGVKKPRENDVREMEYYDEQEIQLLFAALEDEAIDVRVLITLAITTGMRRGELAGLEWKNIDLQNGVIDIKQTVPMLKDGKPVIKGPKNKASKRSISLSPSVINELKLYRTEWRKMKLKLGDKWTAPTDQEFLFCRTNGEPSDPQRLTKRWIAFHRKHVLKPIRLHDLRHTSVSWMIFKKIHSEAIARRVGHTNTKMLEIYGHIFKSVDKAAAEAFDDMFKPTVRKKG</sequence>
<dbReference type="PROSITE" id="PS51898">
    <property type="entry name" value="TYR_RECOMBINASE"/>
    <property type="match status" value="1"/>
</dbReference>
<dbReference type="EMBL" id="CP009286">
    <property type="protein sequence ID" value="AIQ63882.1"/>
    <property type="molecule type" value="Genomic_DNA"/>
</dbReference>
<dbReference type="InterPro" id="IPR010998">
    <property type="entry name" value="Integrase_recombinase_N"/>
</dbReference>
<dbReference type="Gene3D" id="1.10.443.10">
    <property type="entry name" value="Intergrase catalytic core"/>
    <property type="match status" value="1"/>
</dbReference>
<keyword evidence="4" id="KW-0233">DNA recombination</keyword>
<dbReference type="Pfam" id="PF00589">
    <property type="entry name" value="Phage_integrase"/>
    <property type="match status" value="1"/>
</dbReference>
<evidence type="ECO:0000256" key="1">
    <source>
        <dbReference type="ARBA" id="ARBA00008857"/>
    </source>
</evidence>
<dbReference type="InterPro" id="IPR013762">
    <property type="entry name" value="Integrase-like_cat_sf"/>
</dbReference>
<dbReference type="InterPro" id="IPR004107">
    <property type="entry name" value="Integrase_SAM-like_N"/>
</dbReference>
<dbReference type="PANTHER" id="PTHR30349:SF64">
    <property type="entry name" value="PROPHAGE INTEGRASE INTD-RELATED"/>
    <property type="match status" value="1"/>
</dbReference>
<dbReference type="GO" id="GO:0015074">
    <property type="term" value="P:DNA integration"/>
    <property type="evidence" value="ECO:0007669"/>
    <property type="project" value="UniProtKB-KW"/>
</dbReference>
<evidence type="ECO:0000313" key="7">
    <source>
        <dbReference type="Proteomes" id="UP000029507"/>
    </source>
</evidence>